<dbReference type="PANTHER" id="PTHR13131">
    <property type="entry name" value="CYSTINOSIN"/>
    <property type="match status" value="1"/>
</dbReference>
<evidence type="ECO:0000256" key="8">
    <source>
        <dbReference type="ARBA" id="ARBA00023136"/>
    </source>
</evidence>
<evidence type="ECO:0000256" key="11">
    <source>
        <dbReference type="SAM" id="MobiDB-lite"/>
    </source>
</evidence>
<dbReference type="SMART" id="SM00679">
    <property type="entry name" value="CTNS"/>
    <property type="match status" value="2"/>
</dbReference>
<accession>A0A5N5QJ05</accession>
<reference evidence="13 14" key="1">
    <citation type="journal article" date="2019" name="Fungal Biol. Biotechnol.">
        <title>Draft genome sequence of fastidious pathogen Ceratobasidium theobromae, which causes vascular-streak dieback in Theobroma cacao.</title>
        <authorList>
            <person name="Ali S.S."/>
            <person name="Asman A."/>
            <person name="Shao J."/>
            <person name="Firmansyah A.P."/>
            <person name="Susilo A.W."/>
            <person name="Rosmana A."/>
            <person name="McMahon P."/>
            <person name="Junaid M."/>
            <person name="Guest D."/>
            <person name="Kheng T.Y."/>
            <person name="Meinhardt L.W."/>
            <person name="Bailey B.A."/>
        </authorList>
    </citation>
    <scope>NUCLEOTIDE SEQUENCE [LARGE SCALE GENOMIC DNA]</scope>
    <source>
        <strain evidence="13 14">CT2</strain>
    </source>
</reference>
<dbReference type="NCBIfam" id="TIGR00951">
    <property type="entry name" value="2A43"/>
    <property type="match status" value="1"/>
</dbReference>
<dbReference type="GO" id="GO:0015293">
    <property type="term" value="F:symporter activity"/>
    <property type="evidence" value="ECO:0007669"/>
    <property type="project" value="UniProtKB-KW"/>
</dbReference>
<dbReference type="OrthoDB" id="75720at2759"/>
<keyword evidence="14" id="KW-1185">Reference proteome</keyword>
<keyword evidence="6" id="KW-0769">Symport</keyword>
<keyword evidence="9" id="KW-0458">Lysosome</keyword>
<name>A0A5N5QJ05_9AGAM</name>
<keyword evidence="8 12" id="KW-0472">Membrane</keyword>
<dbReference type="GO" id="GO:0000324">
    <property type="term" value="C:fungal-type vacuole"/>
    <property type="evidence" value="ECO:0007669"/>
    <property type="project" value="TreeGrafter"/>
</dbReference>
<keyword evidence="5" id="KW-0677">Repeat</keyword>
<organism evidence="13 14">
    <name type="scientific">Ceratobasidium theobromae</name>
    <dbReference type="NCBI Taxonomy" id="1582974"/>
    <lineage>
        <taxon>Eukaryota</taxon>
        <taxon>Fungi</taxon>
        <taxon>Dikarya</taxon>
        <taxon>Basidiomycota</taxon>
        <taxon>Agaricomycotina</taxon>
        <taxon>Agaricomycetes</taxon>
        <taxon>Cantharellales</taxon>
        <taxon>Ceratobasidiaceae</taxon>
        <taxon>Ceratobasidium</taxon>
    </lineage>
</organism>
<protein>
    <submittedName>
        <fullName evidence="13">Cystinosin</fullName>
    </submittedName>
</protein>
<gene>
    <name evidence="13" type="ORF">CTheo_5127</name>
</gene>
<feature type="region of interest" description="Disordered" evidence="11">
    <location>
        <begin position="359"/>
        <end position="521"/>
    </location>
</feature>
<evidence type="ECO:0000313" key="13">
    <source>
        <dbReference type="EMBL" id="KAB5591446.1"/>
    </source>
</evidence>
<dbReference type="Proteomes" id="UP000383932">
    <property type="component" value="Unassembled WGS sequence"/>
</dbReference>
<dbReference type="GO" id="GO:0015184">
    <property type="term" value="F:L-cystine transmembrane transporter activity"/>
    <property type="evidence" value="ECO:0007669"/>
    <property type="project" value="TreeGrafter"/>
</dbReference>
<feature type="region of interest" description="Disordered" evidence="11">
    <location>
        <begin position="269"/>
        <end position="303"/>
    </location>
</feature>
<keyword evidence="4 12" id="KW-0812">Transmembrane</keyword>
<comment type="similarity">
    <text evidence="2">Belongs to the cystinosin family.</text>
</comment>
<dbReference type="PANTHER" id="PTHR13131:SF5">
    <property type="entry name" value="CYSTINOSIN"/>
    <property type="match status" value="1"/>
</dbReference>
<feature type="transmembrane region" description="Helical" evidence="12">
    <location>
        <begin position="166"/>
        <end position="185"/>
    </location>
</feature>
<dbReference type="AlphaFoldDB" id="A0A5N5QJ05"/>
<feature type="transmembrane region" description="Helical" evidence="12">
    <location>
        <begin position="69"/>
        <end position="91"/>
    </location>
</feature>
<dbReference type="Gene3D" id="1.20.1280.290">
    <property type="match status" value="1"/>
</dbReference>
<dbReference type="GO" id="GO:0005774">
    <property type="term" value="C:vacuolar membrane"/>
    <property type="evidence" value="ECO:0007669"/>
    <property type="project" value="TreeGrafter"/>
</dbReference>
<dbReference type="FunFam" id="1.20.1280.290:FF:000016">
    <property type="entry name" value="Cystinosin homolog"/>
    <property type="match status" value="1"/>
</dbReference>
<feature type="transmembrane region" description="Helical" evidence="12">
    <location>
        <begin position="103"/>
        <end position="124"/>
    </location>
</feature>
<evidence type="ECO:0000256" key="6">
    <source>
        <dbReference type="ARBA" id="ARBA00022847"/>
    </source>
</evidence>
<proteinExistence type="inferred from homology"/>
<comment type="caution">
    <text evidence="13">The sequence shown here is derived from an EMBL/GenBank/DDBJ whole genome shotgun (WGS) entry which is preliminary data.</text>
</comment>
<evidence type="ECO:0000256" key="12">
    <source>
        <dbReference type="SAM" id="Phobius"/>
    </source>
</evidence>
<feature type="transmembrane region" description="Helical" evidence="12">
    <location>
        <begin position="28"/>
        <end position="48"/>
    </location>
</feature>
<keyword evidence="3" id="KW-0813">Transport</keyword>
<sequence>MSNPLSAAEGGVVLNARRKSVDGLSIDFVSLNIVGFASYTFYTINFLFNKEVREEYRRRHDGHDNSVQFNDVAFATHALILTLITFAQTLYYPRGPGQRLSSLNQGVIAFMAIFIAIDLGRAALNQVHLIDVLYHLGTFKLYVSIVKYIPQAFSNFNRKSTEGWSIGNVLLDFTGGILSLLQLLMDSFALDDWSSVTGNPVKFGLSMQSLAFGLLFIFQHYILYATKRPTSHDDSPHDTEVAAGESQPLLSLANMTTLPTFIELLSSLGLDEKGTPPPRGMSSGPDSNAMECTPSIQSPREPIVGNSPAIVIDAPDCVKVRSLGPSFRTRGARYAPYGAETTGIYVRRGSISSLDMPTIHSVHSDENSSRKLGTSPPPSSRLMARRRPSMANLTLDPDVAQSSTPISSLLRRRSPQPSPTTPGFRMSRRSSVASGTASPSPLTPPSVPALPTLPPIPSNFTFGSPGLRAKPSSPRRGDAGGVDDVPTHSATRVSRSHSRSISAGSSNSSVSRRVLKSSGKS</sequence>
<evidence type="ECO:0000256" key="5">
    <source>
        <dbReference type="ARBA" id="ARBA00022737"/>
    </source>
</evidence>
<evidence type="ECO:0000256" key="2">
    <source>
        <dbReference type="ARBA" id="ARBA00006855"/>
    </source>
</evidence>
<dbReference type="Pfam" id="PF04193">
    <property type="entry name" value="PQ-loop"/>
    <property type="match status" value="2"/>
</dbReference>
<dbReference type="InterPro" id="IPR006603">
    <property type="entry name" value="PQ-loop_rpt"/>
</dbReference>
<evidence type="ECO:0000256" key="7">
    <source>
        <dbReference type="ARBA" id="ARBA00022989"/>
    </source>
</evidence>
<evidence type="ECO:0000256" key="10">
    <source>
        <dbReference type="ARBA" id="ARBA00048473"/>
    </source>
</evidence>
<dbReference type="InterPro" id="IPR005282">
    <property type="entry name" value="LC_transporter"/>
</dbReference>
<evidence type="ECO:0000256" key="3">
    <source>
        <dbReference type="ARBA" id="ARBA00022448"/>
    </source>
</evidence>
<evidence type="ECO:0000256" key="4">
    <source>
        <dbReference type="ARBA" id="ARBA00022692"/>
    </source>
</evidence>
<feature type="compositionally biased region" description="Pro residues" evidence="11">
    <location>
        <begin position="441"/>
        <end position="457"/>
    </location>
</feature>
<comment type="subcellular location">
    <subcellularLocation>
        <location evidence="1">Lysosome membrane</location>
        <topology evidence="1">Multi-pass membrane protein</topology>
    </subcellularLocation>
</comment>
<dbReference type="EMBL" id="SSOP01000105">
    <property type="protein sequence ID" value="KAB5591446.1"/>
    <property type="molecule type" value="Genomic_DNA"/>
</dbReference>
<evidence type="ECO:0000313" key="14">
    <source>
        <dbReference type="Proteomes" id="UP000383932"/>
    </source>
</evidence>
<feature type="transmembrane region" description="Helical" evidence="12">
    <location>
        <begin position="205"/>
        <end position="224"/>
    </location>
</feature>
<feature type="compositionally biased region" description="Low complexity" evidence="11">
    <location>
        <begin position="499"/>
        <end position="521"/>
    </location>
</feature>
<keyword evidence="7 12" id="KW-1133">Transmembrane helix</keyword>
<evidence type="ECO:0000256" key="1">
    <source>
        <dbReference type="ARBA" id="ARBA00004155"/>
    </source>
</evidence>
<evidence type="ECO:0000256" key="9">
    <source>
        <dbReference type="ARBA" id="ARBA00023228"/>
    </source>
</evidence>
<comment type="catalytic activity">
    <reaction evidence="10">
        <text>L-cystine(out) + H(+)(out) = L-cystine(in) + H(+)(in)</text>
        <dbReference type="Rhea" id="RHEA:66172"/>
        <dbReference type="ChEBI" id="CHEBI:15378"/>
        <dbReference type="ChEBI" id="CHEBI:35491"/>
    </reaction>
    <physiologicalReaction direction="left-to-right" evidence="10">
        <dbReference type="Rhea" id="RHEA:66173"/>
    </physiologicalReaction>
</comment>